<dbReference type="EC" id="5.2.1.8" evidence="6"/>
<evidence type="ECO:0000256" key="6">
    <source>
        <dbReference type="RuleBase" id="RU361210"/>
    </source>
</evidence>
<dbReference type="OrthoDB" id="16120at2759"/>
<dbReference type="Gene3D" id="1.20.120.1150">
    <property type="match status" value="1"/>
</dbReference>
<dbReference type="PANTHER" id="PTHR10012:SF5">
    <property type="entry name" value="SERINE_THREONINE-PROTEIN PHOSPHATASE 2A ACTIVATOR 2"/>
    <property type="match status" value="1"/>
</dbReference>
<keyword evidence="3 6" id="KW-0963">Cytoplasm</keyword>
<dbReference type="Proteomes" id="UP000244309">
    <property type="component" value="Unassembled WGS sequence"/>
</dbReference>
<keyword evidence="4 6" id="KW-0697">Rotamase</keyword>
<evidence type="ECO:0000313" key="8">
    <source>
        <dbReference type="Proteomes" id="UP000244309"/>
    </source>
</evidence>
<dbReference type="InterPro" id="IPR004327">
    <property type="entry name" value="Phstyr_phstse_ac"/>
</dbReference>
<comment type="caution">
    <text evidence="7">The sequence shown here is derived from an EMBL/GenBank/DDBJ whole genome shotgun (WGS) entry which is preliminary data.</text>
</comment>
<dbReference type="FunFam" id="1.20.120.1150:FF:000002">
    <property type="entry name" value="Serine/threonine-protein phosphatase 2A activator"/>
    <property type="match status" value="1"/>
</dbReference>
<accession>A0A2V1AVM5</accession>
<comment type="function">
    <text evidence="6">PPIases accelerate the folding of proteins. It catalyzes the cis-trans isomerization of proline imidic peptide bonds in oligopeptides.</text>
</comment>
<comment type="catalytic activity">
    <reaction evidence="1 6">
        <text>[protein]-peptidylproline (omega=180) = [protein]-peptidylproline (omega=0)</text>
        <dbReference type="Rhea" id="RHEA:16237"/>
        <dbReference type="Rhea" id="RHEA-COMP:10747"/>
        <dbReference type="Rhea" id="RHEA-COMP:10748"/>
        <dbReference type="ChEBI" id="CHEBI:83833"/>
        <dbReference type="ChEBI" id="CHEBI:83834"/>
        <dbReference type="EC" id="5.2.1.8"/>
    </reaction>
</comment>
<comment type="subcellular location">
    <subcellularLocation>
        <location evidence="2 6">Cytoplasm</location>
    </subcellularLocation>
</comment>
<keyword evidence="5 6" id="KW-0413">Isomerase</keyword>
<dbReference type="GO" id="GO:0000159">
    <property type="term" value="C:protein phosphatase type 2A complex"/>
    <property type="evidence" value="ECO:0007669"/>
    <property type="project" value="TreeGrafter"/>
</dbReference>
<dbReference type="EMBL" id="PKFO01000006">
    <property type="protein sequence ID" value="PVH22167.1"/>
    <property type="molecule type" value="Genomic_DNA"/>
</dbReference>
<dbReference type="GO" id="GO:0003755">
    <property type="term" value="F:peptidyl-prolyl cis-trans isomerase activity"/>
    <property type="evidence" value="ECO:0007669"/>
    <property type="project" value="UniProtKB-KW"/>
</dbReference>
<reference evidence="7 8" key="1">
    <citation type="submission" date="2017-12" db="EMBL/GenBank/DDBJ databases">
        <title>Genome Sequence of a Multidrug-Resistant Candida haemulonii Isolate from a Patient with Chronic Leg Ulcers in Israel.</title>
        <authorList>
            <person name="Chow N.A."/>
            <person name="Gade L."/>
            <person name="Batra D."/>
            <person name="Rowe L.A."/>
            <person name="Ben-Ami R."/>
            <person name="Loparev V.N."/>
            <person name="Litvintseva A.P."/>
        </authorList>
    </citation>
    <scope>NUCLEOTIDE SEQUENCE [LARGE SCALE GENOMIC DNA]</scope>
    <source>
        <strain evidence="7 8">B11899</strain>
    </source>
</reference>
<comment type="similarity">
    <text evidence="6">Belongs to the PTPA-type PPIase family.</text>
</comment>
<dbReference type="AlphaFoldDB" id="A0A2V1AVM5"/>
<dbReference type="GO" id="GO:0008160">
    <property type="term" value="F:protein tyrosine phosphatase activator activity"/>
    <property type="evidence" value="ECO:0007669"/>
    <property type="project" value="TreeGrafter"/>
</dbReference>
<dbReference type="PIRSF" id="PIRSF016325">
    <property type="entry name" value="Phstyr_phstse_ac"/>
    <property type="match status" value="1"/>
</dbReference>
<dbReference type="SUPFAM" id="SSF140984">
    <property type="entry name" value="PTPA-like"/>
    <property type="match status" value="1"/>
</dbReference>
<dbReference type="GeneID" id="37010167"/>
<evidence type="ECO:0000256" key="3">
    <source>
        <dbReference type="ARBA" id="ARBA00022490"/>
    </source>
</evidence>
<sequence length="383" mass="43731">MGPRTSSARPNVVFSNMSFFEPRKRIVTKDDLAKWEASKTHEDILSFIVDLQNSVEGLTNQAKVDESDTIKDLVAKLDVVIGLVEKHPVVKEKDISRFGKSEFCDFYDEIKREGPTILASLVPEDKTGAVVELSRYFGESWGDRTRIDYGSGHELNFLCFFYCLHKLGVITKDDYPALVLRVFCKYISIMRQLQKTYWLEPAGSHGVWGLDDYHFLPFLFGASQLAPHPHMKPKSIHNKEMVESFWEQYMYFECIHFINSIKTVPGWDGNTQASLRWHSPMLDDISSAKSWAKIKEGMIKMYKAEVLGKLPIIQHFMFGSIIQCPEDVPEHSEEESESECGHVHNHLDTRNTWGDCCGIKIPSAIAASQMIERNAKSKPVPFD</sequence>
<dbReference type="InterPro" id="IPR043170">
    <property type="entry name" value="PTPA_C_lid"/>
</dbReference>
<dbReference type="CDD" id="cd04087">
    <property type="entry name" value="PTPA"/>
    <property type="match status" value="1"/>
</dbReference>
<evidence type="ECO:0000313" key="7">
    <source>
        <dbReference type="EMBL" id="PVH22167.1"/>
    </source>
</evidence>
<gene>
    <name evidence="7" type="ORF">CXQ85_004837</name>
</gene>
<dbReference type="VEuPathDB" id="FungiDB:CXQ85_004837"/>
<dbReference type="PANTHER" id="PTHR10012">
    <property type="entry name" value="SERINE/THREONINE-PROTEIN PHOSPHATASE 2A REGULATORY SUBUNIT B"/>
    <property type="match status" value="1"/>
</dbReference>
<proteinExistence type="inferred from homology"/>
<dbReference type="RefSeq" id="XP_025343107.1">
    <property type="nucleotide sequence ID" value="XM_025488445.1"/>
</dbReference>
<dbReference type="GO" id="GO:0007052">
    <property type="term" value="P:mitotic spindle organization"/>
    <property type="evidence" value="ECO:0007669"/>
    <property type="project" value="TreeGrafter"/>
</dbReference>
<keyword evidence="8" id="KW-1185">Reference proteome</keyword>
<dbReference type="GO" id="GO:0005737">
    <property type="term" value="C:cytoplasm"/>
    <property type="evidence" value="ECO:0007669"/>
    <property type="project" value="UniProtKB-SubCell"/>
</dbReference>
<name>A0A2V1AVM5_9ASCO</name>
<evidence type="ECO:0000256" key="1">
    <source>
        <dbReference type="ARBA" id="ARBA00000971"/>
    </source>
</evidence>
<dbReference type="GO" id="GO:0005634">
    <property type="term" value="C:nucleus"/>
    <property type="evidence" value="ECO:0007669"/>
    <property type="project" value="TreeGrafter"/>
</dbReference>
<dbReference type="InterPro" id="IPR037218">
    <property type="entry name" value="PTPA_sf"/>
</dbReference>
<dbReference type="STRING" id="45357.A0A2V1AVM5"/>
<protein>
    <recommendedName>
        <fullName evidence="6">Serine/threonine-protein phosphatase 2A activator</fullName>
        <ecNumber evidence="6">5.2.1.8</ecNumber>
    </recommendedName>
    <alternativeName>
        <fullName evidence="6">Phosphotyrosyl phosphatase activator</fullName>
    </alternativeName>
</protein>
<organism evidence="7 8">
    <name type="scientific">Candidozyma haemuli</name>
    <dbReference type="NCBI Taxonomy" id="45357"/>
    <lineage>
        <taxon>Eukaryota</taxon>
        <taxon>Fungi</taxon>
        <taxon>Dikarya</taxon>
        <taxon>Ascomycota</taxon>
        <taxon>Saccharomycotina</taxon>
        <taxon>Pichiomycetes</taxon>
        <taxon>Metschnikowiaceae</taxon>
        <taxon>Candidozyma</taxon>
    </lineage>
</organism>
<evidence type="ECO:0000256" key="5">
    <source>
        <dbReference type="ARBA" id="ARBA00023235"/>
    </source>
</evidence>
<evidence type="ECO:0000256" key="2">
    <source>
        <dbReference type="ARBA" id="ARBA00004496"/>
    </source>
</evidence>
<evidence type="ECO:0000256" key="4">
    <source>
        <dbReference type="ARBA" id="ARBA00023110"/>
    </source>
</evidence>
<dbReference type="Pfam" id="PF03095">
    <property type="entry name" value="PTPA"/>
    <property type="match status" value="1"/>
</dbReference>